<feature type="compositionally biased region" description="Basic residues" evidence="1">
    <location>
        <begin position="19"/>
        <end position="30"/>
    </location>
</feature>
<name>A0AAN7X562_ELEMC</name>
<proteinExistence type="predicted"/>
<accession>A0AAN7X562</accession>
<dbReference type="EMBL" id="JAUZQC010000018">
    <property type="protein sequence ID" value="KAK5854505.1"/>
    <property type="molecule type" value="Genomic_DNA"/>
</dbReference>
<reference evidence="2 3" key="1">
    <citation type="journal article" date="2023" name="Genes (Basel)">
        <title>Chromosome-Level Genome Assembly and Circadian Gene Repertoire of the Patagonia Blennie Eleginops maclovinus-The Closest Ancestral Proxy of Antarctic Cryonotothenioids.</title>
        <authorList>
            <person name="Cheng C.C."/>
            <person name="Rivera-Colon A.G."/>
            <person name="Minhas B.F."/>
            <person name="Wilson L."/>
            <person name="Rayamajhi N."/>
            <person name="Vargas-Chacoff L."/>
            <person name="Catchen J.M."/>
        </authorList>
    </citation>
    <scope>NUCLEOTIDE SEQUENCE [LARGE SCALE GENOMIC DNA]</scope>
    <source>
        <strain evidence="2">JMC-PN-2008</strain>
    </source>
</reference>
<organism evidence="2 3">
    <name type="scientific">Eleginops maclovinus</name>
    <name type="common">Patagonian blennie</name>
    <name type="synonym">Eleginus maclovinus</name>
    <dbReference type="NCBI Taxonomy" id="56733"/>
    <lineage>
        <taxon>Eukaryota</taxon>
        <taxon>Metazoa</taxon>
        <taxon>Chordata</taxon>
        <taxon>Craniata</taxon>
        <taxon>Vertebrata</taxon>
        <taxon>Euteleostomi</taxon>
        <taxon>Actinopterygii</taxon>
        <taxon>Neopterygii</taxon>
        <taxon>Teleostei</taxon>
        <taxon>Neoteleostei</taxon>
        <taxon>Acanthomorphata</taxon>
        <taxon>Eupercaria</taxon>
        <taxon>Perciformes</taxon>
        <taxon>Notothenioidei</taxon>
        <taxon>Eleginopidae</taxon>
        <taxon>Eleginops</taxon>
    </lineage>
</organism>
<comment type="caution">
    <text evidence="2">The sequence shown here is derived from an EMBL/GenBank/DDBJ whole genome shotgun (WGS) entry which is preliminary data.</text>
</comment>
<reference evidence="2 3" key="2">
    <citation type="journal article" date="2023" name="Mol. Biol. Evol.">
        <title>Genomics of Secondarily Temperate Adaptation in the Only Non-Antarctic Icefish.</title>
        <authorList>
            <person name="Rivera-Colon A.G."/>
            <person name="Rayamajhi N."/>
            <person name="Minhas B.F."/>
            <person name="Madrigal G."/>
            <person name="Bilyk K.T."/>
            <person name="Yoon V."/>
            <person name="Hune M."/>
            <person name="Gregory S."/>
            <person name="Cheng C.H.C."/>
            <person name="Catchen J.M."/>
        </authorList>
    </citation>
    <scope>NUCLEOTIDE SEQUENCE [LARGE SCALE GENOMIC DNA]</scope>
    <source>
        <strain evidence="2">JMC-PN-2008</strain>
    </source>
</reference>
<evidence type="ECO:0000256" key="1">
    <source>
        <dbReference type="SAM" id="MobiDB-lite"/>
    </source>
</evidence>
<protein>
    <submittedName>
        <fullName evidence="2">Uncharacterized protein</fullName>
    </submittedName>
</protein>
<keyword evidence="3" id="KW-1185">Reference proteome</keyword>
<evidence type="ECO:0000313" key="2">
    <source>
        <dbReference type="EMBL" id="KAK5854505.1"/>
    </source>
</evidence>
<gene>
    <name evidence="2" type="ORF">PBY51_004692</name>
</gene>
<sequence>MAQLPPQSQKRGETSDHTRRWKYARGRNGKHNPTFTPREESTRGRPPGNRTGKCPSDSTVRHPYGPRRNRFALKETPPGITTIR</sequence>
<dbReference type="Proteomes" id="UP001346869">
    <property type="component" value="Unassembled WGS sequence"/>
</dbReference>
<evidence type="ECO:0000313" key="3">
    <source>
        <dbReference type="Proteomes" id="UP001346869"/>
    </source>
</evidence>
<feature type="region of interest" description="Disordered" evidence="1">
    <location>
        <begin position="1"/>
        <end position="84"/>
    </location>
</feature>
<dbReference type="AlphaFoldDB" id="A0AAN7X562"/>